<dbReference type="AlphaFoldDB" id="A0A931HFE0"/>
<dbReference type="Proteomes" id="UP000617634">
    <property type="component" value="Unassembled WGS sequence"/>
</dbReference>
<organism evidence="2 3">
    <name type="scientific">Novosphingobium aureum</name>
    <dbReference type="NCBI Taxonomy" id="2792964"/>
    <lineage>
        <taxon>Bacteria</taxon>
        <taxon>Pseudomonadati</taxon>
        <taxon>Pseudomonadota</taxon>
        <taxon>Alphaproteobacteria</taxon>
        <taxon>Sphingomonadales</taxon>
        <taxon>Sphingomonadaceae</taxon>
        <taxon>Novosphingobium</taxon>
    </lineage>
</organism>
<dbReference type="EMBL" id="JADZGI010000004">
    <property type="protein sequence ID" value="MBH0114812.1"/>
    <property type="molecule type" value="Genomic_DNA"/>
</dbReference>
<proteinExistence type="predicted"/>
<dbReference type="RefSeq" id="WP_197166669.1">
    <property type="nucleotide sequence ID" value="NZ_JADZGI010000004.1"/>
</dbReference>
<evidence type="ECO:0000313" key="3">
    <source>
        <dbReference type="Proteomes" id="UP000617634"/>
    </source>
</evidence>
<evidence type="ECO:0000313" key="2">
    <source>
        <dbReference type="EMBL" id="MBH0114812.1"/>
    </source>
</evidence>
<accession>A0A931HFE0</accession>
<sequence length="49" mass="5158">MKQAIAHTLAVPAALPCPAEQVRPAQEATAETGRSDMTDKRPLPVTKCG</sequence>
<reference evidence="2" key="1">
    <citation type="submission" date="2020-11" db="EMBL/GenBank/DDBJ databases">
        <title>Novosphingobium aureum sp. nov., a marine bacterium isolated from sediment of a salt flat.</title>
        <authorList>
            <person name="Yoo Y."/>
            <person name="Kim J.-J."/>
        </authorList>
    </citation>
    <scope>NUCLEOTIDE SEQUENCE</scope>
    <source>
        <strain evidence="2">YJ-S2-02</strain>
    </source>
</reference>
<gene>
    <name evidence="2" type="ORF">I5E68_17835</name>
</gene>
<evidence type="ECO:0000256" key="1">
    <source>
        <dbReference type="SAM" id="MobiDB-lite"/>
    </source>
</evidence>
<feature type="compositionally biased region" description="Basic and acidic residues" evidence="1">
    <location>
        <begin position="33"/>
        <end position="42"/>
    </location>
</feature>
<name>A0A931HFE0_9SPHN</name>
<feature type="region of interest" description="Disordered" evidence="1">
    <location>
        <begin position="20"/>
        <end position="49"/>
    </location>
</feature>
<keyword evidence="3" id="KW-1185">Reference proteome</keyword>
<comment type="caution">
    <text evidence="2">The sequence shown here is derived from an EMBL/GenBank/DDBJ whole genome shotgun (WGS) entry which is preliminary data.</text>
</comment>
<protein>
    <submittedName>
        <fullName evidence="2">Uncharacterized protein</fullName>
    </submittedName>
</protein>